<comment type="caution">
    <text evidence="1">The sequence shown here is derived from an EMBL/GenBank/DDBJ whole genome shotgun (WGS) entry which is preliminary data.</text>
</comment>
<name>A0A4Y9LEL8_9BRAD</name>
<evidence type="ECO:0000313" key="1">
    <source>
        <dbReference type="EMBL" id="TFV41356.1"/>
    </source>
</evidence>
<accession>A0A4Y9LEL8</accession>
<sequence>MPTFVVGFQGKADSGLVQERVTADSAAEAVRLFQAKYPAPAFKLVFITPARGDKPKTKDGD</sequence>
<reference evidence="1 2" key="1">
    <citation type="submission" date="2019-03" db="EMBL/GenBank/DDBJ databases">
        <title>Bradyrhizobium diversity isolated from nodules of Chamaecrista fasciculata.</title>
        <authorList>
            <person name="Klepa M.S."/>
            <person name="Urquiaga M.O."/>
            <person name="Hungria M."/>
            <person name="Delamuta J.R."/>
        </authorList>
    </citation>
    <scope>NUCLEOTIDE SEQUENCE [LARGE SCALE GENOMIC DNA]</scope>
    <source>
        <strain evidence="1 2">CNPSo 3448</strain>
    </source>
</reference>
<dbReference type="RefSeq" id="WP_135178181.1">
    <property type="nucleotide sequence ID" value="NZ_JBIYER010000001.1"/>
</dbReference>
<protein>
    <submittedName>
        <fullName evidence="1">Uncharacterized protein</fullName>
    </submittedName>
</protein>
<dbReference type="AlphaFoldDB" id="A0A4Y9LEL8"/>
<organism evidence="1 2">
    <name type="scientific">Bradyrhizobium niftali</name>
    <dbReference type="NCBI Taxonomy" id="2560055"/>
    <lineage>
        <taxon>Bacteria</taxon>
        <taxon>Pseudomonadati</taxon>
        <taxon>Pseudomonadota</taxon>
        <taxon>Alphaproteobacteria</taxon>
        <taxon>Hyphomicrobiales</taxon>
        <taxon>Nitrobacteraceae</taxon>
        <taxon>Bradyrhizobium</taxon>
    </lineage>
</organism>
<evidence type="ECO:0000313" key="2">
    <source>
        <dbReference type="Proteomes" id="UP000297966"/>
    </source>
</evidence>
<gene>
    <name evidence="1" type="ORF">E4K65_36300</name>
</gene>
<keyword evidence="2" id="KW-1185">Reference proteome</keyword>
<proteinExistence type="predicted"/>
<dbReference type="EMBL" id="SPQT01000029">
    <property type="protein sequence ID" value="TFV41356.1"/>
    <property type="molecule type" value="Genomic_DNA"/>
</dbReference>
<dbReference type="Proteomes" id="UP000297966">
    <property type="component" value="Unassembled WGS sequence"/>
</dbReference>